<gene>
    <name evidence="4" type="ORF">HGRIS_011591</name>
</gene>
<evidence type="ECO:0000256" key="1">
    <source>
        <dbReference type="ARBA" id="ARBA00004123"/>
    </source>
</evidence>
<name>A0ABR3JVR1_9AGAR</name>
<dbReference type="InterPro" id="IPR012340">
    <property type="entry name" value="NA-bd_OB-fold"/>
</dbReference>
<keyword evidence="3" id="KW-0539">Nucleus</keyword>
<accession>A0ABR3JVR1</accession>
<dbReference type="Proteomes" id="UP001556367">
    <property type="component" value="Unassembled WGS sequence"/>
</dbReference>
<dbReference type="Gene3D" id="2.40.50.140">
    <property type="entry name" value="Nucleic acid-binding proteins"/>
    <property type="match status" value="1"/>
</dbReference>
<evidence type="ECO:0000256" key="2">
    <source>
        <dbReference type="ARBA" id="ARBA00009761"/>
    </source>
</evidence>
<evidence type="ECO:0000313" key="5">
    <source>
        <dbReference type="Proteomes" id="UP001556367"/>
    </source>
</evidence>
<proteinExistence type="inferred from homology"/>
<evidence type="ECO:0000313" key="4">
    <source>
        <dbReference type="EMBL" id="KAL0959926.1"/>
    </source>
</evidence>
<dbReference type="CDD" id="cd04479">
    <property type="entry name" value="RPA3"/>
    <property type="match status" value="1"/>
</dbReference>
<protein>
    <recommendedName>
        <fullName evidence="6">Replication factor A protein 3</fullName>
    </recommendedName>
</protein>
<organism evidence="4 5">
    <name type="scientific">Hohenbuehelia grisea</name>
    <dbReference type="NCBI Taxonomy" id="104357"/>
    <lineage>
        <taxon>Eukaryota</taxon>
        <taxon>Fungi</taxon>
        <taxon>Dikarya</taxon>
        <taxon>Basidiomycota</taxon>
        <taxon>Agaricomycotina</taxon>
        <taxon>Agaricomycetes</taxon>
        <taxon>Agaricomycetidae</taxon>
        <taxon>Agaricales</taxon>
        <taxon>Pleurotineae</taxon>
        <taxon>Pleurotaceae</taxon>
        <taxon>Hohenbuehelia</taxon>
    </lineage>
</organism>
<sequence>MPNNACLINLPKDHAHLLPSILSTMSTEHHSMRVNSAKLPEWTGKTVRVYCKCLKFDGDNTAIMETSDGGTIRVTWAGASEITDTFVEVIGTVLDEQTVKLMACVNLGADFDLNLANDMVEMMHDARFYEKLFAPV</sequence>
<comment type="caution">
    <text evidence="4">The sequence shown here is derived from an EMBL/GenBank/DDBJ whole genome shotgun (WGS) entry which is preliminary data.</text>
</comment>
<dbReference type="EMBL" id="JASNQZ010000002">
    <property type="protein sequence ID" value="KAL0959926.1"/>
    <property type="molecule type" value="Genomic_DNA"/>
</dbReference>
<dbReference type="SUPFAM" id="SSF50249">
    <property type="entry name" value="Nucleic acid-binding proteins"/>
    <property type="match status" value="1"/>
</dbReference>
<comment type="similarity">
    <text evidence="2">Belongs to the replication factor A protein 3 family.</text>
</comment>
<dbReference type="PANTHER" id="PTHR15114">
    <property type="entry name" value="REPLICATION PROTEIN A3"/>
    <property type="match status" value="1"/>
</dbReference>
<evidence type="ECO:0008006" key="6">
    <source>
        <dbReference type="Google" id="ProtNLM"/>
    </source>
</evidence>
<evidence type="ECO:0000256" key="3">
    <source>
        <dbReference type="ARBA" id="ARBA00023242"/>
    </source>
</evidence>
<dbReference type="Pfam" id="PF08661">
    <property type="entry name" value="Rep_fac-A_3"/>
    <property type="match status" value="1"/>
</dbReference>
<dbReference type="InterPro" id="IPR013970">
    <property type="entry name" value="Rfa2"/>
</dbReference>
<keyword evidence="5" id="KW-1185">Reference proteome</keyword>
<reference evidence="5" key="1">
    <citation type="submission" date="2024-06" db="EMBL/GenBank/DDBJ databases">
        <title>Multi-omics analyses provide insights into the biosynthesis of the anticancer antibiotic pleurotin in Hohenbuehelia grisea.</title>
        <authorList>
            <person name="Weaver J.A."/>
            <person name="Alberti F."/>
        </authorList>
    </citation>
    <scope>NUCLEOTIDE SEQUENCE [LARGE SCALE GENOMIC DNA]</scope>
    <source>
        <strain evidence="5">T-177</strain>
    </source>
</reference>
<comment type="subcellular location">
    <subcellularLocation>
        <location evidence="1">Nucleus</location>
    </subcellularLocation>
</comment>
<dbReference type="PANTHER" id="PTHR15114:SF1">
    <property type="entry name" value="REPLICATION PROTEIN A 14 KDA SUBUNIT"/>
    <property type="match status" value="1"/>
</dbReference>